<dbReference type="Pfam" id="PF00089">
    <property type="entry name" value="Trypsin"/>
    <property type="match status" value="1"/>
</dbReference>
<feature type="domain" description="Peptidase S1" evidence="3">
    <location>
        <begin position="93"/>
        <end position="328"/>
    </location>
</feature>
<gene>
    <name evidence="4" type="ORF">DSTB1V02_LOCUS13426</name>
</gene>
<dbReference type="PANTHER" id="PTHR24250:SF27">
    <property type="entry name" value="ELASTASE 2 LIKE"/>
    <property type="match status" value="1"/>
</dbReference>
<feature type="signal peptide" evidence="2">
    <location>
        <begin position="1"/>
        <end position="32"/>
    </location>
</feature>
<dbReference type="EMBL" id="CAJPEV010006363">
    <property type="protein sequence ID" value="CAG0904071.1"/>
    <property type="molecule type" value="Genomic_DNA"/>
</dbReference>
<dbReference type="InterPro" id="IPR009003">
    <property type="entry name" value="Peptidase_S1_PA"/>
</dbReference>
<dbReference type="SMART" id="SM00020">
    <property type="entry name" value="Tryp_SPc"/>
    <property type="match status" value="1"/>
</dbReference>
<proteinExistence type="predicted"/>
<protein>
    <recommendedName>
        <fullName evidence="3">Peptidase S1 domain-containing protein</fullName>
    </recommendedName>
</protein>
<dbReference type="Proteomes" id="UP000677054">
    <property type="component" value="Unassembled WGS sequence"/>
</dbReference>
<dbReference type="EMBL" id="LR905880">
    <property type="protein sequence ID" value="CAD7253678.1"/>
    <property type="molecule type" value="Genomic_DNA"/>
</dbReference>
<dbReference type="CDD" id="cd00190">
    <property type="entry name" value="Tryp_SPc"/>
    <property type="match status" value="1"/>
</dbReference>
<dbReference type="PRINTS" id="PR00722">
    <property type="entry name" value="CHYMOTRYPSIN"/>
</dbReference>
<dbReference type="GO" id="GO:0004252">
    <property type="term" value="F:serine-type endopeptidase activity"/>
    <property type="evidence" value="ECO:0007669"/>
    <property type="project" value="InterPro"/>
</dbReference>
<feature type="non-terminal residue" evidence="4">
    <location>
        <position position="351"/>
    </location>
</feature>
<keyword evidence="5" id="KW-1185">Reference proteome</keyword>
<sequence>MGVLSVFPSSEMKVVVAGCLLFCLLLWGGVGGQTESSVAQHPPGSAGLLRQAGRDACPTSPPPSLPLTSTPCGQSDFLGRMRGMGGGAAEARIIGGQDATSAEAPFMAYLEVNRSDGFTQTCSGCIISDEYILTSARCITSYYWDPADNGTVWVGSGDRTAGTPFLADALVPHPDYDPYGRYSPQADNLALVHLSTPLTFGPGIQPICYPASDDLGTSVAGCDKKVYGWGSLDDGGAVQTRSLQRVDAEVTGRSADCSSFGDGRVVCVEMPAAYVDLNIDSGDDGGPLVVRYGGLAFVAGMGGMPGRGHLYVYGRTSRNADWIQSVMNGAYAPSGGANAPPAPPPTSLLRH</sequence>
<dbReference type="Gene3D" id="2.40.10.10">
    <property type="entry name" value="Trypsin-like serine proteases"/>
    <property type="match status" value="1"/>
</dbReference>
<evidence type="ECO:0000313" key="5">
    <source>
        <dbReference type="Proteomes" id="UP000677054"/>
    </source>
</evidence>
<dbReference type="OrthoDB" id="7863416at2759"/>
<evidence type="ECO:0000313" key="4">
    <source>
        <dbReference type="EMBL" id="CAD7253678.1"/>
    </source>
</evidence>
<dbReference type="InterPro" id="IPR043504">
    <property type="entry name" value="Peptidase_S1_PA_chymotrypsin"/>
</dbReference>
<dbReference type="GO" id="GO:0006508">
    <property type="term" value="P:proteolysis"/>
    <property type="evidence" value="ECO:0007669"/>
    <property type="project" value="InterPro"/>
</dbReference>
<evidence type="ECO:0000256" key="1">
    <source>
        <dbReference type="ARBA" id="ARBA00023157"/>
    </source>
</evidence>
<name>A0A7R9AG88_9CRUS</name>
<dbReference type="PANTHER" id="PTHR24250">
    <property type="entry name" value="CHYMOTRYPSIN-RELATED"/>
    <property type="match status" value="1"/>
</dbReference>
<feature type="chain" id="PRO_5036402863" description="Peptidase S1 domain-containing protein" evidence="2">
    <location>
        <begin position="33"/>
        <end position="351"/>
    </location>
</feature>
<reference evidence="4" key="1">
    <citation type="submission" date="2020-11" db="EMBL/GenBank/DDBJ databases">
        <authorList>
            <person name="Tran Van P."/>
        </authorList>
    </citation>
    <scope>NUCLEOTIDE SEQUENCE</scope>
</reference>
<dbReference type="InterPro" id="IPR001314">
    <property type="entry name" value="Peptidase_S1A"/>
</dbReference>
<accession>A0A7R9AG88</accession>
<evidence type="ECO:0000259" key="3">
    <source>
        <dbReference type="PROSITE" id="PS50240"/>
    </source>
</evidence>
<organism evidence="4">
    <name type="scientific">Darwinula stevensoni</name>
    <dbReference type="NCBI Taxonomy" id="69355"/>
    <lineage>
        <taxon>Eukaryota</taxon>
        <taxon>Metazoa</taxon>
        <taxon>Ecdysozoa</taxon>
        <taxon>Arthropoda</taxon>
        <taxon>Crustacea</taxon>
        <taxon>Oligostraca</taxon>
        <taxon>Ostracoda</taxon>
        <taxon>Podocopa</taxon>
        <taxon>Podocopida</taxon>
        <taxon>Darwinulocopina</taxon>
        <taxon>Darwinuloidea</taxon>
        <taxon>Darwinulidae</taxon>
        <taxon>Darwinula</taxon>
    </lineage>
</organism>
<keyword evidence="2" id="KW-0732">Signal</keyword>
<dbReference type="InterPro" id="IPR001254">
    <property type="entry name" value="Trypsin_dom"/>
</dbReference>
<dbReference type="SUPFAM" id="SSF50494">
    <property type="entry name" value="Trypsin-like serine proteases"/>
    <property type="match status" value="1"/>
</dbReference>
<evidence type="ECO:0000256" key="2">
    <source>
        <dbReference type="SAM" id="SignalP"/>
    </source>
</evidence>
<dbReference type="PROSITE" id="PS50240">
    <property type="entry name" value="TRYPSIN_DOM"/>
    <property type="match status" value="1"/>
</dbReference>
<dbReference type="AlphaFoldDB" id="A0A7R9AG88"/>
<keyword evidence="1" id="KW-1015">Disulfide bond</keyword>